<gene>
    <name evidence="7" type="ORF">DYB32_005159</name>
    <name evidence="6" type="ORF">H310_13839</name>
</gene>
<dbReference type="Pfam" id="PF00428">
    <property type="entry name" value="Ribosomal_60s"/>
    <property type="match status" value="1"/>
</dbReference>
<keyword evidence="3" id="KW-0687">Ribonucleoprotein</keyword>
<accession>A0A024TCK8</accession>
<reference evidence="7 8" key="2">
    <citation type="submission" date="2018-08" db="EMBL/GenBank/DDBJ databases">
        <title>Aphanomyces genome sequencing and annotation.</title>
        <authorList>
            <person name="Minardi D."/>
            <person name="Oidtmann B."/>
            <person name="Van Der Giezen M."/>
            <person name="Studholme D.J."/>
        </authorList>
    </citation>
    <scope>NUCLEOTIDE SEQUENCE [LARGE SCALE GENOMIC DNA]</scope>
    <source>
        <strain evidence="7 8">NJM0002</strain>
    </source>
</reference>
<keyword evidence="2" id="KW-0689">Ribosomal protein</keyword>
<feature type="compositionally biased region" description="Gly residues" evidence="4">
    <location>
        <begin position="100"/>
        <end position="113"/>
    </location>
</feature>
<evidence type="ECO:0000256" key="5">
    <source>
        <dbReference type="SAM" id="SignalP"/>
    </source>
</evidence>
<proteinExistence type="inferred from homology"/>
<dbReference type="FunFam" id="1.10.10.1410:FF:000002">
    <property type="entry name" value="60S acidic ribosomal protein P2"/>
    <property type="match status" value="1"/>
</dbReference>
<dbReference type="PANTHER" id="PTHR21141">
    <property type="entry name" value="60S ACIDIC RIBOSOMAL PROTEIN FAMILY MEMBER"/>
    <property type="match status" value="1"/>
</dbReference>
<dbReference type="InterPro" id="IPR044076">
    <property type="entry name" value="Ribosomal_P2"/>
</dbReference>
<evidence type="ECO:0000313" key="6">
    <source>
        <dbReference type="EMBL" id="ETV91783.1"/>
    </source>
</evidence>
<feature type="region of interest" description="Disordered" evidence="4">
    <location>
        <begin position="71"/>
        <end position="113"/>
    </location>
</feature>
<dbReference type="InterPro" id="IPR027534">
    <property type="entry name" value="Ribosomal_P1/P2"/>
</dbReference>
<evidence type="ECO:0000256" key="2">
    <source>
        <dbReference type="ARBA" id="ARBA00022980"/>
    </source>
</evidence>
<dbReference type="EMBL" id="QUSY01000446">
    <property type="protein sequence ID" value="RHY29399.1"/>
    <property type="molecule type" value="Genomic_DNA"/>
</dbReference>
<feature type="compositionally biased region" description="Low complexity" evidence="4">
    <location>
        <begin position="73"/>
        <end position="86"/>
    </location>
</feature>
<comment type="similarity">
    <text evidence="1">Belongs to the eukaryotic ribosomal protein P1/P2 family.</text>
</comment>
<dbReference type="Proteomes" id="UP000285060">
    <property type="component" value="Unassembled WGS sequence"/>
</dbReference>
<organism evidence="6">
    <name type="scientific">Aphanomyces invadans</name>
    <dbReference type="NCBI Taxonomy" id="157072"/>
    <lineage>
        <taxon>Eukaryota</taxon>
        <taxon>Sar</taxon>
        <taxon>Stramenopiles</taxon>
        <taxon>Oomycota</taxon>
        <taxon>Saprolegniomycetes</taxon>
        <taxon>Saprolegniales</taxon>
        <taxon>Verrucalvaceae</taxon>
        <taxon>Aphanomyces</taxon>
    </lineage>
</organism>
<keyword evidence="5" id="KW-0732">Signal</keyword>
<protein>
    <recommendedName>
        <fullName evidence="9">60S acidic ribosomal protein P2</fullName>
    </recommendedName>
</protein>
<dbReference type="GeneID" id="20090889"/>
<evidence type="ECO:0008006" key="9">
    <source>
        <dbReference type="Google" id="ProtNLM"/>
    </source>
</evidence>
<dbReference type="GO" id="GO:0002182">
    <property type="term" value="P:cytoplasmic translational elongation"/>
    <property type="evidence" value="ECO:0007669"/>
    <property type="project" value="InterPro"/>
</dbReference>
<dbReference type="GO" id="GO:0003735">
    <property type="term" value="F:structural constituent of ribosome"/>
    <property type="evidence" value="ECO:0007669"/>
    <property type="project" value="InterPro"/>
</dbReference>
<evidence type="ECO:0000256" key="4">
    <source>
        <dbReference type="SAM" id="MobiDB-lite"/>
    </source>
</evidence>
<dbReference type="HAMAP" id="MF_01478">
    <property type="entry name" value="Ribosomal_L12_arch"/>
    <property type="match status" value="1"/>
</dbReference>
<dbReference type="PANTHER" id="PTHR21141:SF5">
    <property type="entry name" value="LARGE RIBOSOMAL SUBUNIT PROTEIN P2"/>
    <property type="match status" value="1"/>
</dbReference>
<dbReference type="STRING" id="157072.A0A024TCK8"/>
<dbReference type="CDD" id="cd05833">
    <property type="entry name" value="Ribosomal_P2"/>
    <property type="match status" value="1"/>
</dbReference>
<dbReference type="GO" id="GO:0022625">
    <property type="term" value="C:cytosolic large ribosomal subunit"/>
    <property type="evidence" value="ECO:0007669"/>
    <property type="project" value="InterPro"/>
</dbReference>
<evidence type="ECO:0000313" key="7">
    <source>
        <dbReference type="EMBL" id="RHY29399.1"/>
    </source>
</evidence>
<dbReference type="eggNOG" id="KOG3449">
    <property type="taxonomic scope" value="Eukaryota"/>
</dbReference>
<sequence length="113" mass="11207">MRHVAAFLLVVLGGNTTPSAADVEKVITSVGGEVDSEKLELLLKEVEGKDIYEVIAAGQAKLATVSVGGGASAGAAAAPAGGAAAPAKEEKKEEEEEADLGGGMDMFGGGSDY</sequence>
<dbReference type="AlphaFoldDB" id="A0A024TCK8"/>
<evidence type="ECO:0000313" key="8">
    <source>
        <dbReference type="Proteomes" id="UP000285060"/>
    </source>
</evidence>
<dbReference type="RefSeq" id="XP_008879709.1">
    <property type="nucleotide sequence ID" value="XM_008881487.1"/>
</dbReference>
<keyword evidence="8" id="KW-1185">Reference proteome</keyword>
<dbReference type="OrthoDB" id="1227494at2759"/>
<evidence type="ECO:0000256" key="3">
    <source>
        <dbReference type="ARBA" id="ARBA00023274"/>
    </source>
</evidence>
<feature type="chain" id="PRO_5038289898" description="60S acidic ribosomal protein P2" evidence="5">
    <location>
        <begin position="22"/>
        <end position="113"/>
    </location>
</feature>
<reference evidence="6" key="1">
    <citation type="submission" date="2013-12" db="EMBL/GenBank/DDBJ databases">
        <title>The Genome Sequence of Aphanomyces invadans NJM9701.</title>
        <authorList>
            <consortium name="The Broad Institute Genomics Platform"/>
            <person name="Russ C."/>
            <person name="Tyler B."/>
            <person name="van West P."/>
            <person name="Dieguez-Uribeondo J."/>
            <person name="Young S.K."/>
            <person name="Zeng Q."/>
            <person name="Gargeya S."/>
            <person name="Fitzgerald M."/>
            <person name="Abouelleil A."/>
            <person name="Alvarado L."/>
            <person name="Chapman S.B."/>
            <person name="Gainer-Dewar J."/>
            <person name="Goldberg J."/>
            <person name="Griggs A."/>
            <person name="Gujja S."/>
            <person name="Hansen M."/>
            <person name="Howarth C."/>
            <person name="Imamovic A."/>
            <person name="Ireland A."/>
            <person name="Larimer J."/>
            <person name="McCowan C."/>
            <person name="Murphy C."/>
            <person name="Pearson M."/>
            <person name="Poon T.W."/>
            <person name="Priest M."/>
            <person name="Roberts A."/>
            <person name="Saif S."/>
            <person name="Shea T."/>
            <person name="Sykes S."/>
            <person name="Wortman J."/>
            <person name="Nusbaum C."/>
            <person name="Birren B."/>
        </authorList>
    </citation>
    <scope>NUCLEOTIDE SEQUENCE [LARGE SCALE GENOMIC DNA]</scope>
    <source>
        <strain evidence="6">NJM9701</strain>
    </source>
</reference>
<dbReference type="InterPro" id="IPR038716">
    <property type="entry name" value="P1/P2_N_sf"/>
</dbReference>
<dbReference type="EMBL" id="KI914007">
    <property type="protein sequence ID" value="ETV91783.1"/>
    <property type="molecule type" value="Genomic_DNA"/>
</dbReference>
<feature type="signal peptide" evidence="5">
    <location>
        <begin position="1"/>
        <end position="21"/>
    </location>
</feature>
<evidence type="ECO:0000256" key="1">
    <source>
        <dbReference type="ARBA" id="ARBA00005436"/>
    </source>
</evidence>
<dbReference type="Gene3D" id="1.10.10.1410">
    <property type="match status" value="1"/>
</dbReference>
<name>A0A024TCK8_9STRA</name>
<dbReference type="VEuPathDB" id="FungiDB:H310_13839"/>